<dbReference type="AlphaFoldDB" id="A0A1B6L8R5"/>
<feature type="non-terminal residue" evidence="2">
    <location>
        <position position="330"/>
    </location>
</feature>
<accession>A0A1B6L8R5</accession>
<dbReference type="GO" id="GO:0071897">
    <property type="term" value="P:DNA biosynthetic process"/>
    <property type="evidence" value="ECO:0007669"/>
    <property type="project" value="UniProtKB-ARBA"/>
</dbReference>
<dbReference type="InterPro" id="IPR000477">
    <property type="entry name" value="RT_dom"/>
</dbReference>
<evidence type="ECO:0000259" key="1">
    <source>
        <dbReference type="PROSITE" id="PS50878"/>
    </source>
</evidence>
<dbReference type="Pfam" id="PF00078">
    <property type="entry name" value="RVT_1"/>
    <property type="match status" value="1"/>
</dbReference>
<dbReference type="PANTHER" id="PTHR47510">
    <property type="entry name" value="REVERSE TRANSCRIPTASE DOMAIN-CONTAINING PROTEIN"/>
    <property type="match status" value="1"/>
</dbReference>
<dbReference type="CDD" id="cd01650">
    <property type="entry name" value="RT_nLTR_like"/>
    <property type="match status" value="1"/>
</dbReference>
<dbReference type="EMBL" id="GEBQ01019874">
    <property type="protein sequence ID" value="JAT20103.1"/>
    <property type="molecule type" value="Transcribed_RNA"/>
</dbReference>
<name>A0A1B6L8R5_9HEMI</name>
<dbReference type="SUPFAM" id="SSF56672">
    <property type="entry name" value="DNA/RNA polymerases"/>
    <property type="match status" value="1"/>
</dbReference>
<dbReference type="PROSITE" id="PS50878">
    <property type="entry name" value="RT_POL"/>
    <property type="match status" value="1"/>
</dbReference>
<proteinExistence type="predicted"/>
<evidence type="ECO:0000313" key="2">
    <source>
        <dbReference type="EMBL" id="JAT20103.1"/>
    </source>
</evidence>
<sequence>AGVEEMFNSFMYKLNLAVRKHTPLKRVGLSPFPRWFNGDLKALVIQKKTLHKVYKSTRLHSDYMSFSRVRSLCKSIAVESYESYIAHVDSVIPNNPKIFWSHINSLKKSACTPSRLKLGTEESTDPRTMANFFARHFASVYNSSPTVTPSYPDKPGNRTIACIKTSPEEVKKKLDNLDVTKGCGPDGIPPVVLRGCSESLCTILSELFNISFSQGIFPSSLKTSYIVPIFKAGDVSEVSNYRPITVQSPIAKVLESLVLDRLRPLLGSLIVEEQHGFIKGRSTVTNLVTFQEYIYSSFDGRSQVDALFLDFSKAFDKVSHDHLIAKLKAY</sequence>
<protein>
    <recommendedName>
        <fullName evidence="1">Reverse transcriptase domain-containing protein</fullName>
    </recommendedName>
</protein>
<gene>
    <name evidence="2" type="ORF">g.53522</name>
</gene>
<dbReference type="InterPro" id="IPR043502">
    <property type="entry name" value="DNA/RNA_pol_sf"/>
</dbReference>
<feature type="non-terminal residue" evidence="2">
    <location>
        <position position="1"/>
    </location>
</feature>
<dbReference type="PANTHER" id="PTHR47510:SF3">
    <property type="entry name" value="ENDO_EXONUCLEASE_PHOSPHATASE DOMAIN-CONTAINING PROTEIN"/>
    <property type="match status" value="1"/>
</dbReference>
<reference evidence="2" key="1">
    <citation type="submission" date="2015-11" db="EMBL/GenBank/DDBJ databases">
        <title>De novo transcriptome assembly of four potential Pierce s Disease insect vectors from Arizona vineyards.</title>
        <authorList>
            <person name="Tassone E.E."/>
        </authorList>
    </citation>
    <scope>NUCLEOTIDE SEQUENCE</scope>
</reference>
<organism evidence="2">
    <name type="scientific">Graphocephala atropunctata</name>
    <dbReference type="NCBI Taxonomy" id="36148"/>
    <lineage>
        <taxon>Eukaryota</taxon>
        <taxon>Metazoa</taxon>
        <taxon>Ecdysozoa</taxon>
        <taxon>Arthropoda</taxon>
        <taxon>Hexapoda</taxon>
        <taxon>Insecta</taxon>
        <taxon>Pterygota</taxon>
        <taxon>Neoptera</taxon>
        <taxon>Paraneoptera</taxon>
        <taxon>Hemiptera</taxon>
        <taxon>Auchenorrhyncha</taxon>
        <taxon>Membracoidea</taxon>
        <taxon>Cicadellidae</taxon>
        <taxon>Cicadellinae</taxon>
        <taxon>Cicadellini</taxon>
        <taxon>Graphocephala</taxon>
    </lineage>
</organism>
<feature type="domain" description="Reverse transcriptase" evidence="1">
    <location>
        <begin position="210"/>
        <end position="330"/>
    </location>
</feature>